<dbReference type="AlphaFoldDB" id="A0A0M8N1X3"/>
<evidence type="ECO:0000313" key="2">
    <source>
        <dbReference type="EMBL" id="KOS18894.1"/>
    </source>
</evidence>
<dbReference type="Pfam" id="PF14027">
    <property type="entry name" value="Questin_oxidase"/>
    <property type="match status" value="1"/>
</dbReference>
<dbReference type="Proteomes" id="UP000053831">
    <property type="component" value="Unassembled WGS sequence"/>
</dbReference>
<sequence length="363" mass="40994">MANSSYQVPAKAPDESIVKDLKSGWDRNCPYLGKGDHYPDFLQYFQDEIDDKGWRNVLMQYIFGEDERSEAMMQRLYAGLLHPIIQVMYGIEWDQPTIIAEGLAQAAAHENTRGDLLAQIERDAASAPSEASPMSMVEMIESVRRSEKLAHCARSDDKDHISGALERAGGEIVDLLKRVRVKPEEVDERTAEMMHAIAYVSAATAFHPPHSPRHHLNACLFFVSINQLPFITDDQKARLLEWKMRFFAIHYIALGAPPLDLESVMASPVPQDQSHNTISKPEQLFTRYHKIVDDGHTIKVVRALLVAQEFSKKYAGKEWIRLADDEAWLKAHGVLLRGTESGSPRWVFGVGFDDAWKNVPTDA</sequence>
<evidence type="ECO:0000313" key="3">
    <source>
        <dbReference type="Proteomes" id="UP000053831"/>
    </source>
</evidence>
<dbReference type="STRING" id="150374.A0A0M8N1X3"/>
<proteinExistence type="predicted"/>
<protein>
    <submittedName>
        <fullName evidence="2">Oxidoreductase AflY</fullName>
    </submittedName>
</protein>
<dbReference type="PANTHER" id="PTHR35870:SF1">
    <property type="entry name" value="PROTEIN, PUTATIVE (AFU_ORTHOLOGUE AFUA_5G03330)-RELATED"/>
    <property type="match status" value="1"/>
</dbReference>
<dbReference type="InterPro" id="IPR025337">
    <property type="entry name" value="Questin_oxidase-like"/>
</dbReference>
<comment type="caution">
    <text evidence="2">The sequence shown here is derived from an EMBL/GenBank/DDBJ whole genome shotgun (WGS) entry which is preliminary data.</text>
</comment>
<accession>A0A0M8N1X3</accession>
<reference evidence="2 3" key="1">
    <citation type="submission" date="2015-07" db="EMBL/GenBank/DDBJ databases">
        <title>The genome of the fungus Escovopsis weberi, a specialized disease agent of ant agriculture.</title>
        <authorList>
            <person name="de Man T.J."/>
            <person name="Stajich J.E."/>
            <person name="Kubicek C.P."/>
            <person name="Chenthamara K."/>
            <person name="Atanasova L."/>
            <person name="Druzhinina I.S."/>
            <person name="Birnbaum S."/>
            <person name="Barribeau S.M."/>
            <person name="Teiling C."/>
            <person name="Suen G."/>
            <person name="Currie C."/>
            <person name="Gerardo N.M."/>
        </authorList>
    </citation>
    <scope>NUCLEOTIDE SEQUENCE [LARGE SCALE GENOMIC DNA]</scope>
</reference>
<dbReference type="GO" id="GO:0016491">
    <property type="term" value="F:oxidoreductase activity"/>
    <property type="evidence" value="ECO:0007669"/>
    <property type="project" value="UniProtKB-KW"/>
</dbReference>
<keyword evidence="1" id="KW-0560">Oxidoreductase</keyword>
<keyword evidence="3" id="KW-1185">Reference proteome</keyword>
<dbReference type="OrthoDB" id="10004862at2759"/>
<name>A0A0M8N1X3_ESCWE</name>
<evidence type="ECO:0000256" key="1">
    <source>
        <dbReference type="ARBA" id="ARBA00023002"/>
    </source>
</evidence>
<dbReference type="EMBL" id="LGSR01000020">
    <property type="protein sequence ID" value="KOS18894.1"/>
    <property type="molecule type" value="Genomic_DNA"/>
</dbReference>
<gene>
    <name evidence="2" type="ORF">ESCO_000586</name>
</gene>
<dbReference type="PANTHER" id="PTHR35870">
    <property type="entry name" value="PROTEIN, PUTATIVE (AFU_ORTHOLOGUE AFUA_5G03330)-RELATED"/>
    <property type="match status" value="1"/>
</dbReference>
<organism evidence="2 3">
    <name type="scientific">Escovopsis weberi</name>
    <dbReference type="NCBI Taxonomy" id="150374"/>
    <lineage>
        <taxon>Eukaryota</taxon>
        <taxon>Fungi</taxon>
        <taxon>Dikarya</taxon>
        <taxon>Ascomycota</taxon>
        <taxon>Pezizomycotina</taxon>
        <taxon>Sordariomycetes</taxon>
        <taxon>Hypocreomycetidae</taxon>
        <taxon>Hypocreales</taxon>
        <taxon>Hypocreaceae</taxon>
        <taxon>Escovopsis</taxon>
    </lineage>
</organism>